<evidence type="ECO:0000256" key="5">
    <source>
        <dbReference type="ARBA" id="ARBA00022737"/>
    </source>
</evidence>
<keyword evidence="8" id="KW-0966">Cell projection</keyword>
<dbReference type="PANTHER" id="PTHR36220">
    <property type="entry name" value="UNNAMED PRODUCT"/>
    <property type="match status" value="1"/>
</dbReference>
<keyword evidence="11" id="KW-1185">Reference proteome</keyword>
<dbReference type="SMART" id="SM00191">
    <property type="entry name" value="Int_alpha"/>
    <property type="match status" value="2"/>
</dbReference>
<reference evidence="10 11" key="1">
    <citation type="submission" date="2015-07" db="EMBL/GenBank/DDBJ databases">
        <authorList>
            <person name="Noorani M."/>
        </authorList>
    </citation>
    <scope>NUCLEOTIDE SEQUENCE [LARGE SCALE GENOMIC DNA]</scope>
    <source>
        <strain evidence="10 11">KCTC 42284</strain>
    </source>
</reference>
<dbReference type="Gene3D" id="2.130.10.130">
    <property type="entry name" value="Integrin alpha, N-terminal"/>
    <property type="match status" value="2"/>
</dbReference>
<keyword evidence="4" id="KW-0732">Signal</keyword>
<dbReference type="GO" id="GO:0005737">
    <property type="term" value="C:cytoplasm"/>
    <property type="evidence" value="ECO:0007669"/>
    <property type="project" value="UniProtKB-SubCell"/>
</dbReference>
<keyword evidence="5" id="KW-0677">Repeat</keyword>
<dbReference type="InterPro" id="IPR053879">
    <property type="entry name" value="HYDIN_VesB_CFA65-like_Ig"/>
</dbReference>
<feature type="domain" description="HYDIN/VesB/CFA65-like Ig-like" evidence="9">
    <location>
        <begin position="716"/>
        <end position="814"/>
    </location>
</feature>
<evidence type="ECO:0000256" key="3">
    <source>
        <dbReference type="ARBA" id="ARBA00022490"/>
    </source>
</evidence>
<evidence type="ECO:0000256" key="2">
    <source>
        <dbReference type="ARBA" id="ARBA00004496"/>
    </source>
</evidence>
<dbReference type="EMBL" id="CP012154">
    <property type="protein sequence ID" value="AKS42882.1"/>
    <property type="molecule type" value="Genomic_DNA"/>
</dbReference>
<dbReference type="Pfam" id="PF14312">
    <property type="entry name" value="FG-GAP_2"/>
    <property type="match status" value="2"/>
</dbReference>
<keyword evidence="7" id="KW-0325">Glycoprotein</keyword>
<dbReference type="InterPro" id="IPR011047">
    <property type="entry name" value="Quinoprotein_ADH-like_sf"/>
</dbReference>
<dbReference type="PANTHER" id="PTHR36220:SF1">
    <property type="entry name" value="GAMMA TUBULIN COMPLEX COMPONENT C-TERMINAL DOMAIN-CONTAINING PROTEIN"/>
    <property type="match status" value="1"/>
</dbReference>
<dbReference type="InterPro" id="IPR013783">
    <property type="entry name" value="Ig-like_fold"/>
</dbReference>
<dbReference type="InterPro" id="IPR028994">
    <property type="entry name" value="Integrin_alpha_N"/>
</dbReference>
<evidence type="ECO:0000259" key="9">
    <source>
        <dbReference type="Pfam" id="PF22544"/>
    </source>
</evidence>
<comment type="subcellular location">
    <subcellularLocation>
        <location evidence="1">Cell projection</location>
        <location evidence="1">Cilium</location>
    </subcellularLocation>
    <subcellularLocation>
        <location evidence="2">Cytoplasm</location>
    </subcellularLocation>
</comment>
<dbReference type="RefSeq" id="WP_049726408.1">
    <property type="nucleotide sequence ID" value="NZ_CP012154.1"/>
</dbReference>
<dbReference type="Proteomes" id="UP000066624">
    <property type="component" value="Chromosome"/>
</dbReference>
<dbReference type="InterPro" id="IPR013519">
    <property type="entry name" value="Int_alpha_beta-p"/>
</dbReference>
<dbReference type="AlphaFoldDB" id="A0A0K0XZ25"/>
<organism evidence="10 11">
    <name type="scientific">Wenzhouxiangella marina</name>
    <dbReference type="NCBI Taxonomy" id="1579979"/>
    <lineage>
        <taxon>Bacteria</taxon>
        <taxon>Pseudomonadati</taxon>
        <taxon>Pseudomonadota</taxon>
        <taxon>Gammaproteobacteria</taxon>
        <taxon>Chromatiales</taxon>
        <taxon>Wenzhouxiangellaceae</taxon>
        <taxon>Wenzhouxiangella</taxon>
    </lineage>
</organism>
<dbReference type="Gene3D" id="2.60.40.10">
    <property type="entry name" value="Immunoglobulins"/>
    <property type="match status" value="5"/>
</dbReference>
<dbReference type="STRING" id="1579979.WM2015_2524"/>
<keyword evidence="3" id="KW-0963">Cytoplasm</keyword>
<dbReference type="KEGG" id="wma:WM2015_2524"/>
<dbReference type="Pfam" id="PF22544">
    <property type="entry name" value="HYDIN_VesB_CFA65-like_Ig"/>
    <property type="match status" value="1"/>
</dbReference>
<evidence type="ECO:0000256" key="7">
    <source>
        <dbReference type="ARBA" id="ARBA00023180"/>
    </source>
</evidence>
<name>A0A0K0XZ25_9GAMM</name>
<accession>A0A0K0XZ25</accession>
<proteinExistence type="predicted"/>
<evidence type="ECO:0000256" key="1">
    <source>
        <dbReference type="ARBA" id="ARBA00004138"/>
    </source>
</evidence>
<evidence type="ECO:0000313" key="10">
    <source>
        <dbReference type="EMBL" id="AKS42882.1"/>
    </source>
</evidence>
<evidence type="ECO:0000256" key="8">
    <source>
        <dbReference type="ARBA" id="ARBA00023273"/>
    </source>
</evidence>
<evidence type="ECO:0000256" key="6">
    <source>
        <dbReference type="ARBA" id="ARBA00023069"/>
    </source>
</evidence>
<dbReference type="NCBIfam" id="NF012200">
    <property type="entry name" value="choice_anch_D"/>
    <property type="match status" value="5"/>
</dbReference>
<dbReference type="SUPFAM" id="SSF50998">
    <property type="entry name" value="Quinoprotein alcohol dehydrogenase-like"/>
    <property type="match status" value="1"/>
</dbReference>
<protein>
    <recommendedName>
        <fullName evidence="9">HYDIN/VesB/CFA65-like Ig-like domain-containing protein</fullName>
    </recommendedName>
</protein>
<sequence>MINRTCLRLAAFALAACLPAVTPAQTPLVDVLSEPVFGDGFGHNLVARGDELIIANMTIGEVGAFVYRRVDGQWQWAQDLILPGASASSPQTHRRVGLDGDRLVIGASSAGSDGRVFAFLRDGDSWELDQIIDAPIQGHYTGFGSAIALDGGTLAVGAPFQTAPQSGTGFQAGQVHLYRLEQGSWTLSHSLVSSTSNKFKARFGNELGLADGRLLIGEAARARVHVYQAAGEDWLLETVLMPGDGEDAGAGFGTSFSIDGSRIAIGAPGAIVDGESGEGAVYVFIFDGLNWGQLQRLTAPDQPREAFGQQVDMHGNTLLVGEIGQTVSVSAGRAHRFESGGMFFSLAETLSQPAAPILYPAGVATAITEYGFLTADSIRSGGSVLVHEPAKPELELAPSPLSFGAVAIDASQLAEVTLQNTGNATLEISAVSPALGAFTRQAGSCPNLLPIVLDPGQSCTLVYRFAPTIPDPEATQIEFYSNAEPGLTPLAMSGEGIGAQLSIQPSPLDLGTSLIGFSSPALPVSISNQGGLPVTISQLPEPGAPFEQISTTCPATPFDLMPGESCSASYRFTPLAAGPVTGAVDIVSSSDSSPDQVVLFGYADGPEIQLLPASLDFGAVEVGDSAEIDLEIFSSGVDMVTVDMLETPSPPFEQIGSSCPEAPFVLPADTSCTVSYRYTPTSDTESSQTIQLSSNASDPVQPIVLQGSGLQAALLISPALLDFGDLLPGQTAQGSIQLSNPGTAALLMETWQPPSAPFAWTGGSCQLPPSSLEPGQACTLDFEFAPPAIGTHEDAFLIGTDLQAEAFAITLQGEAAEPELRFEPAQIDFGAIPVGQSSPDVEVLVFGSHAIDIELAAISAATAPFERTGGSCTGLPLNLSSDSSCTVILRFSPEALGAFSDTLIFGSDAGNSPTGLNLTGSGAGDALFEDRFEQSPP</sequence>
<keyword evidence="6" id="KW-0969">Cilium</keyword>
<dbReference type="OrthoDB" id="6056921at2"/>
<dbReference type="InterPro" id="IPR013517">
    <property type="entry name" value="FG-GAP"/>
</dbReference>
<evidence type="ECO:0000256" key="4">
    <source>
        <dbReference type="ARBA" id="ARBA00022729"/>
    </source>
</evidence>
<evidence type="ECO:0000313" key="11">
    <source>
        <dbReference type="Proteomes" id="UP000066624"/>
    </source>
</evidence>
<gene>
    <name evidence="10" type="ORF">WM2015_2524</name>
</gene>